<evidence type="ECO:0000259" key="9">
    <source>
        <dbReference type="PROSITE" id="PS50110"/>
    </source>
</evidence>
<dbReference type="InterPro" id="IPR009057">
    <property type="entry name" value="Homeodomain-like_sf"/>
</dbReference>
<dbReference type="PROSITE" id="PS50110">
    <property type="entry name" value="RESPONSE_REGULATORY"/>
    <property type="match status" value="1"/>
</dbReference>
<dbReference type="GO" id="GO:0006355">
    <property type="term" value="P:regulation of DNA-templated transcription"/>
    <property type="evidence" value="ECO:0007669"/>
    <property type="project" value="InterPro"/>
</dbReference>
<dbReference type="Gene3D" id="1.10.10.60">
    <property type="entry name" value="Homeodomain-like"/>
    <property type="match status" value="1"/>
</dbReference>
<evidence type="ECO:0000256" key="2">
    <source>
        <dbReference type="ARBA" id="ARBA00022840"/>
    </source>
</evidence>
<dbReference type="FunFam" id="3.40.50.300:FF:000006">
    <property type="entry name" value="DNA-binding transcriptional regulator NtrC"/>
    <property type="match status" value="1"/>
</dbReference>
<dbReference type="InterPro" id="IPR027417">
    <property type="entry name" value="P-loop_NTPase"/>
</dbReference>
<dbReference type="Pfam" id="PF25601">
    <property type="entry name" value="AAA_lid_14"/>
    <property type="match status" value="1"/>
</dbReference>
<name>A0A2T1HVH4_9HYPH</name>
<dbReference type="InterPro" id="IPR002078">
    <property type="entry name" value="Sigma_54_int"/>
</dbReference>
<dbReference type="InterPro" id="IPR003593">
    <property type="entry name" value="AAA+_ATPase"/>
</dbReference>
<dbReference type="Pfam" id="PF00158">
    <property type="entry name" value="Sigma54_activat"/>
    <property type="match status" value="1"/>
</dbReference>
<dbReference type="GO" id="GO:0005524">
    <property type="term" value="F:ATP binding"/>
    <property type="evidence" value="ECO:0007669"/>
    <property type="project" value="UniProtKB-KW"/>
</dbReference>
<dbReference type="PROSITE" id="PS00688">
    <property type="entry name" value="SIGMA54_INTERACT_3"/>
    <property type="match status" value="1"/>
</dbReference>
<gene>
    <name evidence="10" type="ORF">SLNSH_06585</name>
</gene>
<keyword evidence="2" id="KW-0067">ATP-binding</keyword>
<evidence type="ECO:0000256" key="7">
    <source>
        <dbReference type="PROSITE-ProRule" id="PRU00169"/>
    </source>
</evidence>
<dbReference type="Gene3D" id="1.10.8.60">
    <property type="match status" value="1"/>
</dbReference>
<dbReference type="Proteomes" id="UP000239772">
    <property type="component" value="Unassembled WGS sequence"/>
</dbReference>
<dbReference type="GO" id="GO:0043565">
    <property type="term" value="F:sequence-specific DNA binding"/>
    <property type="evidence" value="ECO:0007669"/>
    <property type="project" value="InterPro"/>
</dbReference>
<dbReference type="InterPro" id="IPR058031">
    <property type="entry name" value="AAA_lid_NorR"/>
</dbReference>
<dbReference type="Pfam" id="PF00072">
    <property type="entry name" value="Response_reg"/>
    <property type="match status" value="1"/>
</dbReference>
<keyword evidence="6" id="KW-0804">Transcription</keyword>
<keyword evidence="1" id="KW-0547">Nucleotide-binding</keyword>
<comment type="caution">
    <text evidence="10">The sequence shown here is derived from an EMBL/GenBank/DDBJ whole genome shotgun (WGS) entry which is preliminary data.</text>
</comment>
<keyword evidence="5" id="KW-0010">Activator</keyword>
<dbReference type="RefSeq" id="WP_106335887.1">
    <property type="nucleotide sequence ID" value="NZ_PVZS01000006.1"/>
</dbReference>
<dbReference type="PROSITE" id="PS50045">
    <property type="entry name" value="SIGMA54_INTERACT_4"/>
    <property type="match status" value="1"/>
</dbReference>
<evidence type="ECO:0000259" key="8">
    <source>
        <dbReference type="PROSITE" id="PS50045"/>
    </source>
</evidence>
<dbReference type="InterPro" id="IPR011006">
    <property type="entry name" value="CheY-like_superfamily"/>
</dbReference>
<evidence type="ECO:0000313" key="10">
    <source>
        <dbReference type="EMBL" id="PSC05644.1"/>
    </source>
</evidence>
<evidence type="ECO:0000313" key="11">
    <source>
        <dbReference type="Proteomes" id="UP000239772"/>
    </source>
</evidence>
<dbReference type="OrthoDB" id="9761019at2"/>
<dbReference type="PANTHER" id="PTHR32071">
    <property type="entry name" value="TRANSCRIPTIONAL REGULATORY PROTEIN"/>
    <property type="match status" value="1"/>
</dbReference>
<evidence type="ECO:0000256" key="5">
    <source>
        <dbReference type="ARBA" id="ARBA00023159"/>
    </source>
</evidence>
<keyword evidence="3" id="KW-0902">Two-component regulatory system</keyword>
<dbReference type="GO" id="GO:0000160">
    <property type="term" value="P:phosphorelay signal transduction system"/>
    <property type="evidence" value="ECO:0007669"/>
    <property type="project" value="UniProtKB-KW"/>
</dbReference>
<dbReference type="Gene3D" id="3.40.50.300">
    <property type="entry name" value="P-loop containing nucleotide triphosphate hydrolases"/>
    <property type="match status" value="1"/>
</dbReference>
<evidence type="ECO:0000256" key="6">
    <source>
        <dbReference type="ARBA" id="ARBA00023163"/>
    </source>
</evidence>
<reference evidence="11" key="1">
    <citation type="submission" date="2018-03" db="EMBL/GenBank/DDBJ databases">
        <authorList>
            <person name="Sun L."/>
            <person name="Liu H."/>
            <person name="Chen W."/>
            <person name="Huang K."/>
            <person name="Liu W."/>
            <person name="Gao X."/>
        </authorList>
    </citation>
    <scope>NUCLEOTIDE SEQUENCE [LARGE SCALE GENOMIC DNA]</scope>
    <source>
        <strain evidence="11">SH9</strain>
    </source>
</reference>
<dbReference type="SMART" id="SM00448">
    <property type="entry name" value="REC"/>
    <property type="match status" value="1"/>
</dbReference>
<dbReference type="InterPro" id="IPR002197">
    <property type="entry name" value="HTH_Fis"/>
</dbReference>
<keyword evidence="11" id="KW-1185">Reference proteome</keyword>
<feature type="modified residue" description="4-aspartylphosphate" evidence="7">
    <location>
        <position position="56"/>
    </location>
</feature>
<dbReference type="SMART" id="SM00382">
    <property type="entry name" value="AAA"/>
    <property type="match status" value="1"/>
</dbReference>
<dbReference type="InterPro" id="IPR001789">
    <property type="entry name" value="Sig_transdc_resp-reg_receiver"/>
</dbReference>
<feature type="domain" description="Sigma-54 factor interaction" evidence="8">
    <location>
        <begin position="131"/>
        <end position="359"/>
    </location>
</feature>
<feature type="domain" description="Response regulatory" evidence="9">
    <location>
        <begin position="7"/>
        <end position="121"/>
    </location>
</feature>
<accession>A0A2T1HVH4</accession>
<organism evidence="10 11">
    <name type="scientific">Alsobacter soli</name>
    <dbReference type="NCBI Taxonomy" id="2109933"/>
    <lineage>
        <taxon>Bacteria</taxon>
        <taxon>Pseudomonadati</taxon>
        <taxon>Pseudomonadota</taxon>
        <taxon>Alphaproteobacteria</taxon>
        <taxon>Hyphomicrobiales</taxon>
        <taxon>Alsobacteraceae</taxon>
        <taxon>Alsobacter</taxon>
    </lineage>
</organism>
<keyword evidence="4" id="KW-0805">Transcription regulation</keyword>
<dbReference type="Pfam" id="PF02954">
    <property type="entry name" value="HTH_8"/>
    <property type="match status" value="1"/>
</dbReference>
<keyword evidence="7" id="KW-0597">Phosphoprotein</keyword>
<proteinExistence type="predicted"/>
<dbReference type="SUPFAM" id="SSF52172">
    <property type="entry name" value="CheY-like"/>
    <property type="match status" value="1"/>
</dbReference>
<dbReference type="SUPFAM" id="SSF46689">
    <property type="entry name" value="Homeodomain-like"/>
    <property type="match status" value="1"/>
</dbReference>
<dbReference type="AlphaFoldDB" id="A0A2T1HVH4"/>
<dbReference type="SUPFAM" id="SSF52540">
    <property type="entry name" value="P-loop containing nucleoside triphosphate hydrolases"/>
    <property type="match status" value="1"/>
</dbReference>
<dbReference type="Gene3D" id="3.40.50.2300">
    <property type="match status" value="1"/>
</dbReference>
<sequence length="434" mass="47509">MSLEGRTIALVEDDPIMGESLVDRLTLDGAKVHWFSTCRAAAAGIAEQAPDIVLCDIRLPDGTGEDIYAASSAVPDAPPFIFMTGFGDIDQAVRLMKNGAGDYVTKPFETSAFLARVEQLIRARTPPDEPVLGVSARMAETERLLRRFARLSAPVLLQGETGAGKEVCARFLHDLSRGGHPFMAVNCAAIPKDLLESELFGHERGAFTGAQARHRGYAERAGKGTLFLDEISELEPKLQAKLLRLIEDRVFHRVGGEEPVRIQARLVCATNADLSARVRTGAFREDLLYRINVLALQVPPLRDRPDDIEWLAERFFQEFSREADTELLGLSANAVTALCGHGWPGNVRELRNRMERAAGMALGPWVLPGDLFPENAHVPERPAATLEEGRNAAEKRLIQQAIQEAGGVLGAAASRLGVSRTTLWEKMRKYGIDG</sequence>
<evidence type="ECO:0000256" key="4">
    <source>
        <dbReference type="ARBA" id="ARBA00023015"/>
    </source>
</evidence>
<dbReference type="InterPro" id="IPR025944">
    <property type="entry name" value="Sigma_54_int_dom_CS"/>
</dbReference>
<evidence type="ECO:0000256" key="3">
    <source>
        <dbReference type="ARBA" id="ARBA00023012"/>
    </source>
</evidence>
<protein>
    <submittedName>
        <fullName evidence="10">Sigma-54-dependent Fis family transcriptional regulator</fullName>
    </submittedName>
</protein>
<dbReference type="EMBL" id="PVZS01000006">
    <property type="protein sequence ID" value="PSC05644.1"/>
    <property type="molecule type" value="Genomic_DNA"/>
</dbReference>
<dbReference type="CDD" id="cd00009">
    <property type="entry name" value="AAA"/>
    <property type="match status" value="1"/>
</dbReference>
<dbReference type="PRINTS" id="PR01590">
    <property type="entry name" value="HTHFIS"/>
</dbReference>
<evidence type="ECO:0000256" key="1">
    <source>
        <dbReference type="ARBA" id="ARBA00022741"/>
    </source>
</evidence>